<feature type="compositionally biased region" description="Low complexity" evidence="1">
    <location>
        <begin position="375"/>
        <end position="389"/>
    </location>
</feature>
<dbReference type="Gene3D" id="2.170.270.10">
    <property type="entry name" value="SET domain"/>
    <property type="match status" value="1"/>
</dbReference>
<accession>A0A8J4GDD9</accession>
<dbReference type="EMBL" id="BNCQ01000018">
    <property type="protein sequence ID" value="GIM05310.1"/>
    <property type="molecule type" value="Genomic_DNA"/>
</dbReference>
<reference evidence="3" key="1">
    <citation type="journal article" date="2021" name="Proc. Natl. Acad. Sci. U.S.A.">
        <title>Three genomes in the algal genus Volvox reveal the fate of a haploid sex-determining region after a transition to homothallism.</title>
        <authorList>
            <person name="Yamamoto K."/>
            <person name="Hamaji T."/>
            <person name="Kawai-Toyooka H."/>
            <person name="Matsuzaki R."/>
            <person name="Takahashi F."/>
            <person name="Nishimura Y."/>
            <person name="Kawachi M."/>
            <person name="Noguchi H."/>
            <person name="Minakuchi Y."/>
            <person name="Umen J.G."/>
            <person name="Toyoda A."/>
            <person name="Nozaki H."/>
        </authorList>
    </citation>
    <scope>NUCLEOTIDE SEQUENCE</scope>
    <source>
        <strain evidence="3">NIES-3785</strain>
    </source>
</reference>
<dbReference type="PANTHER" id="PTHR45660">
    <property type="entry name" value="HISTONE-LYSINE N-METHYLTRANSFERASE SETMAR"/>
    <property type="match status" value="1"/>
</dbReference>
<dbReference type="SMART" id="SM00317">
    <property type="entry name" value="SET"/>
    <property type="match status" value="1"/>
</dbReference>
<dbReference type="InterPro" id="IPR001214">
    <property type="entry name" value="SET_dom"/>
</dbReference>
<organism evidence="3 4">
    <name type="scientific">Volvox reticuliferus</name>
    <dbReference type="NCBI Taxonomy" id="1737510"/>
    <lineage>
        <taxon>Eukaryota</taxon>
        <taxon>Viridiplantae</taxon>
        <taxon>Chlorophyta</taxon>
        <taxon>core chlorophytes</taxon>
        <taxon>Chlorophyceae</taxon>
        <taxon>CS clade</taxon>
        <taxon>Chlamydomonadales</taxon>
        <taxon>Volvocaceae</taxon>
        <taxon>Volvox</taxon>
    </lineage>
</organism>
<dbReference type="AlphaFoldDB" id="A0A8J4GDD9"/>
<evidence type="ECO:0000259" key="2">
    <source>
        <dbReference type="PROSITE" id="PS50280"/>
    </source>
</evidence>
<dbReference type="GO" id="GO:0042054">
    <property type="term" value="F:histone methyltransferase activity"/>
    <property type="evidence" value="ECO:0007669"/>
    <property type="project" value="TreeGrafter"/>
</dbReference>
<evidence type="ECO:0000256" key="1">
    <source>
        <dbReference type="SAM" id="MobiDB-lite"/>
    </source>
</evidence>
<dbReference type="PANTHER" id="PTHR45660:SF13">
    <property type="entry name" value="HISTONE-LYSINE N-METHYLTRANSFERASE SETMAR"/>
    <property type="match status" value="1"/>
</dbReference>
<comment type="caution">
    <text evidence="3">The sequence shown here is derived from an EMBL/GenBank/DDBJ whole genome shotgun (WGS) entry which is preliminary data.</text>
</comment>
<feature type="region of interest" description="Disordered" evidence="1">
    <location>
        <begin position="345"/>
        <end position="468"/>
    </location>
</feature>
<feature type="domain" description="SET" evidence="2">
    <location>
        <begin position="707"/>
        <end position="917"/>
    </location>
</feature>
<feature type="compositionally biased region" description="Basic and acidic residues" evidence="1">
    <location>
        <begin position="358"/>
        <end position="372"/>
    </location>
</feature>
<gene>
    <name evidence="3" type="ORF">Vretimale_9774</name>
</gene>
<dbReference type="Proteomes" id="UP000722791">
    <property type="component" value="Unassembled WGS sequence"/>
</dbReference>
<dbReference type="SUPFAM" id="SSF82199">
    <property type="entry name" value="SET domain"/>
    <property type="match status" value="1"/>
</dbReference>
<dbReference type="GO" id="GO:0003690">
    <property type="term" value="F:double-stranded DNA binding"/>
    <property type="evidence" value="ECO:0007669"/>
    <property type="project" value="TreeGrafter"/>
</dbReference>
<name>A0A8J4GDD9_9CHLO</name>
<evidence type="ECO:0000313" key="3">
    <source>
        <dbReference type="EMBL" id="GIM05310.1"/>
    </source>
</evidence>
<dbReference type="InterPro" id="IPR046341">
    <property type="entry name" value="SET_dom_sf"/>
</dbReference>
<sequence length="934" mass="99158">MVMNNSNDELSGLAVVNEDDEVVIEAAKWMPRVELKCRDNNCLLLGGHRIATNTIMVWCTCLRPDSAHPDNSRLMALDAWVIEHCMGEKLDDYEDDEDEEGEAPGRVDALCMEEALVVRAGRNVLPKQVPFRQFLSSSLVAQGGNKALKGASFWVYWYDQPIPTPNCPEYGGMYRTWAPGSLTRKGLGVWYRAKIMRCDTGTGVVQIKYDIDASTDSMYLLVAFAHFGTDVPARGTRPDVLPDMDLVRNLGLPQSAVANAGAAKGKDRSGGGAAAAAATAGASKKGTVPMNAAATAAAAVKKPAAAATPKAPLAAADERKHAAAAKPAPSAAAAAATKASNLAAAAKPQAVKQPLKPEQVKSQKGLTKDNKSVRAAAATAIKATAAAAAPPSGPKPPHDIPSKAPGGGVLTKGPQTPSKRPASSPPPASPRSQRPAKMTPGAAQGASSPSKEPAAMKSPLSENRQPKVRHELELDTHLKMLPSRRDSPAQRAAAEVVAMPGSAPRLAKRRRHEFEAVALALADITGFVVPANGSPWPQPPLDPSAWAEWEGRFRSGRLGGGFCGWLCDKKEQVPVPVYNTEDQTRPPPFEYLSLKDFEGQLSYMLTAATRRQPAVVDALKGIRQIGNAAKPPWGQACGRNYHDRVRQRDLEEHGDSDSAGRLMPEASYGADGRLLVTRPMGLHECSSSSCSDPRCRTNMQLSHGVRRPLEVFRSRDGGWSLRCSEPLQAGDFVAPLLGRLTTTQQLMEEAAAAAAAGGERLPRAPDVLLLNHFFDMWEAVFARGLNWCEQHVPLWQLPPNPFSSTIRRTLSNCNSGGGGGGGGGGGDPARPHTRHLTCMLALDTRQAGNVARFVRQWTLPRPSASGAATATMPPAAGPALLVQPVLAGGCRSPLLYYVGLYAARRVEAGEELTCDFSAMALGRIAGGEVAGLAL</sequence>
<dbReference type="PROSITE" id="PS50280">
    <property type="entry name" value="SET"/>
    <property type="match status" value="1"/>
</dbReference>
<dbReference type="InterPro" id="IPR051357">
    <property type="entry name" value="H3K9_HMTase_SUVAR3-9"/>
</dbReference>
<feature type="compositionally biased region" description="Low complexity" evidence="1">
    <location>
        <begin position="345"/>
        <end position="357"/>
    </location>
</feature>
<protein>
    <recommendedName>
        <fullName evidence="2">SET domain-containing protein</fullName>
    </recommendedName>
</protein>
<proteinExistence type="predicted"/>
<evidence type="ECO:0000313" key="4">
    <source>
        <dbReference type="Proteomes" id="UP000722791"/>
    </source>
</evidence>